<accession>A0ABS0NEG7</accession>
<dbReference type="Pfam" id="PF17479">
    <property type="entry name" value="DUF3048_C"/>
    <property type="match status" value="1"/>
</dbReference>
<name>A0ABS0NEG7_9ACTN</name>
<dbReference type="EMBL" id="JACYXC010000001">
    <property type="protein sequence ID" value="MBH5333593.1"/>
    <property type="molecule type" value="Genomic_DNA"/>
</dbReference>
<feature type="domain" description="DUF3048" evidence="4">
    <location>
        <begin position="192"/>
        <end position="304"/>
    </location>
</feature>
<feature type="region of interest" description="Disordered" evidence="1">
    <location>
        <begin position="18"/>
        <end position="39"/>
    </location>
</feature>
<dbReference type="InterPro" id="IPR035328">
    <property type="entry name" value="DUF3048_C"/>
</dbReference>
<comment type="caution">
    <text evidence="5">The sequence shown here is derived from an EMBL/GenBank/DDBJ whole genome shotgun (WGS) entry which is preliminary data.</text>
</comment>
<evidence type="ECO:0000313" key="5">
    <source>
        <dbReference type="EMBL" id="MBH5333593.1"/>
    </source>
</evidence>
<dbReference type="Pfam" id="PF11258">
    <property type="entry name" value="DUF3048"/>
    <property type="match status" value="1"/>
</dbReference>
<gene>
    <name evidence="5" type="ORF">IHE55_01735</name>
</gene>
<evidence type="ECO:0000313" key="6">
    <source>
        <dbReference type="Proteomes" id="UP000807371"/>
    </source>
</evidence>
<organism evidence="5 6">
    <name type="scientific">Streptomyces pactum</name>
    <dbReference type="NCBI Taxonomy" id="68249"/>
    <lineage>
        <taxon>Bacteria</taxon>
        <taxon>Bacillati</taxon>
        <taxon>Actinomycetota</taxon>
        <taxon>Actinomycetes</taxon>
        <taxon>Kitasatosporales</taxon>
        <taxon>Streptomycetaceae</taxon>
        <taxon>Streptomyces</taxon>
    </lineage>
</organism>
<evidence type="ECO:0000259" key="3">
    <source>
        <dbReference type="Pfam" id="PF11258"/>
    </source>
</evidence>
<evidence type="ECO:0000256" key="1">
    <source>
        <dbReference type="SAM" id="MobiDB-lite"/>
    </source>
</evidence>
<evidence type="ECO:0000256" key="2">
    <source>
        <dbReference type="SAM" id="SignalP"/>
    </source>
</evidence>
<feature type="signal peptide" evidence="2">
    <location>
        <begin position="1"/>
        <end position="17"/>
    </location>
</feature>
<dbReference type="InterPro" id="IPR023158">
    <property type="entry name" value="YerB-like_sf"/>
</dbReference>
<dbReference type="SUPFAM" id="SSF159774">
    <property type="entry name" value="YerB-like"/>
    <property type="match status" value="1"/>
</dbReference>
<protein>
    <submittedName>
        <fullName evidence="5">DUF3048 domain-containing protein</fullName>
    </submittedName>
</protein>
<keyword evidence="6" id="KW-1185">Reference proteome</keyword>
<dbReference type="InterPro" id="IPR021416">
    <property type="entry name" value="DUF3048_N"/>
</dbReference>
<reference evidence="5 6" key="1">
    <citation type="submission" date="2020-09" db="EMBL/GenBank/DDBJ databases">
        <title>Biosynthesis of the nuclear factor of activated T cells inhibitor NFAT-133 and its congeners in Streptomyces pactum.</title>
        <authorList>
            <person name="Zhou W."/>
            <person name="Posri P."/>
            <person name="Abugrain M.E."/>
            <person name="Weisberg A.J."/>
            <person name="Chang J.H."/>
            <person name="Mahmud T."/>
        </authorList>
    </citation>
    <scope>NUCLEOTIDE SEQUENCE [LARGE SCALE GENOMIC DNA]</scope>
    <source>
        <strain evidence="5 6">ATCC 27456</strain>
    </source>
</reference>
<sequence>MLGLLAAVLLAAVPACGGDGGDGGDGDGRSPLTGEAAEPGPVLAVKVDNVGPARPQTGVGRADVVYVEQVEGGLTRLMAVFSSRLPPSVGPVRSARETDLDLLRQYGSPALAYSGVQAKLQPAIDDAPLHPLPPGRAEDAYERSDNRAAPHNLYVRPAAALRHAPGADDAPDIGFRFGPAPSGGRETRVRRVTYPAAEVAFSWSPERRRWLVSMDGEPAVTTDGGRLAAATVVVQYVDIADSHFRDKFGNVSPLTRTTGSGTALVLRDGRSYPARWQRPDAGDGTEFTTESGDRLNFAAGPVWVVFAPW</sequence>
<keyword evidence="2" id="KW-0732">Signal</keyword>
<feature type="chain" id="PRO_5045597915" evidence="2">
    <location>
        <begin position="18"/>
        <end position="309"/>
    </location>
</feature>
<feature type="domain" description="DUF3048" evidence="3">
    <location>
        <begin position="33"/>
        <end position="162"/>
    </location>
</feature>
<dbReference type="Gene3D" id="3.50.90.10">
    <property type="entry name" value="YerB-like"/>
    <property type="match status" value="1"/>
</dbReference>
<evidence type="ECO:0000259" key="4">
    <source>
        <dbReference type="Pfam" id="PF17479"/>
    </source>
</evidence>
<dbReference type="Proteomes" id="UP000807371">
    <property type="component" value="Unassembled WGS sequence"/>
</dbReference>
<proteinExistence type="predicted"/>